<keyword evidence="4 6" id="KW-0472">Membrane</keyword>
<feature type="transmembrane region" description="Helical" evidence="6">
    <location>
        <begin position="65"/>
        <end position="83"/>
    </location>
</feature>
<keyword evidence="6" id="KW-0407">Ion channel</keyword>
<keyword evidence="3 6" id="KW-1133">Transmembrane helix</keyword>
<evidence type="ECO:0000256" key="4">
    <source>
        <dbReference type="ARBA" id="ARBA00023136"/>
    </source>
</evidence>
<comment type="function">
    <text evidence="6">Forms chloride channels.</text>
</comment>
<dbReference type="GeneID" id="100368263"/>
<keyword evidence="6" id="KW-0406">Ion transport</keyword>
<feature type="transmembrane region" description="Helical" evidence="6">
    <location>
        <begin position="31"/>
        <end position="53"/>
    </location>
</feature>
<protein>
    <recommendedName>
        <fullName evidence="6">Bestrophin homolog</fullName>
    </recommendedName>
</protein>
<feature type="transmembrane region" description="Helical" evidence="6">
    <location>
        <begin position="254"/>
        <end position="274"/>
    </location>
</feature>
<evidence type="ECO:0000313" key="7">
    <source>
        <dbReference type="Proteomes" id="UP000694865"/>
    </source>
</evidence>
<evidence type="ECO:0000256" key="1">
    <source>
        <dbReference type="ARBA" id="ARBA00004370"/>
    </source>
</evidence>
<gene>
    <name evidence="8" type="primary">LOC100368263</name>
</gene>
<evidence type="ECO:0000256" key="3">
    <source>
        <dbReference type="ARBA" id="ARBA00022989"/>
    </source>
</evidence>
<dbReference type="RefSeq" id="XP_006813920.1">
    <property type="nucleotide sequence ID" value="XM_006813857.1"/>
</dbReference>
<keyword evidence="6" id="KW-0868">Chloride</keyword>
<evidence type="ECO:0000313" key="8">
    <source>
        <dbReference type="RefSeq" id="XP_006813920.1"/>
    </source>
</evidence>
<feature type="transmembrane region" description="Helical" evidence="6">
    <location>
        <begin position="221"/>
        <end position="242"/>
    </location>
</feature>
<dbReference type="Proteomes" id="UP000694865">
    <property type="component" value="Unplaced"/>
</dbReference>
<accession>A0ABM0M1M9</accession>
<keyword evidence="6" id="KW-0869">Chloride channel</keyword>
<name>A0ABM0M1M9_SACKO</name>
<evidence type="ECO:0000256" key="5">
    <source>
        <dbReference type="ARBA" id="ARBA00034769"/>
    </source>
</evidence>
<comment type="similarity">
    <text evidence="5 6">Belongs to the anion channel-forming bestrophin (TC 1.A.46) family. Calcium-sensitive chloride channel subfamily.</text>
</comment>
<comment type="subcellular location">
    <subcellularLocation>
        <location evidence="6">Cell membrane</location>
        <topology evidence="6">Multi-pass membrane protein</topology>
    </subcellularLocation>
    <subcellularLocation>
        <location evidence="1">Membrane</location>
    </subcellularLocation>
</comment>
<dbReference type="Pfam" id="PF01062">
    <property type="entry name" value="Bestrophin"/>
    <property type="match status" value="1"/>
</dbReference>
<dbReference type="InterPro" id="IPR021134">
    <property type="entry name" value="Bestrophin-like"/>
</dbReference>
<dbReference type="InterPro" id="IPR000615">
    <property type="entry name" value="Bestrophin"/>
</dbReference>
<evidence type="ECO:0000256" key="2">
    <source>
        <dbReference type="ARBA" id="ARBA00022692"/>
    </source>
</evidence>
<dbReference type="PANTHER" id="PTHR10736">
    <property type="entry name" value="BESTROPHIN"/>
    <property type="match status" value="1"/>
</dbReference>
<keyword evidence="7" id="KW-1185">Reference proteome</keyword>
<proteinExistence type="inferred from homology"/>
<evidence type="ECO:0000256" key="6">
    <source>
        <dbReference type="RuleBase" id="RU363126"/>
    </source>
</evidence>
<keyword evidence="6" id="KW-0813">Transport</keyword>
<reference evidence="8" key="1">
    <citation type="submission" date="2025-08" db="UniProtKB">
        <authorList>
            <consortium name="RefSeq"/>
        </authorList>
    </citation>
    <scope>IDENTIFICATION</scope>
    <source>
        <tissue evidence="8">Testes</tissue>
    </source>
</reference>
<keyword evidence="2 6" id="KW-0812">Transmembrane</keyword>
<sequence length="422" mass="49073">MTISYSLKVSKADVCSFSRLLFMWRGSIYKLIYKELVVFLLLYYELALIYRLALTGTQQHSFESLPLSFILGFYVSLVISRWWSMYEALPWTDSISQLISTHVHGTNEATRIERRTLVRWLNLTAAIVFTSVSMPVLKRFPTIGHLVEAGLMTKEERKEYEALPTPHVKHWMPCGWACNLINKLREENKIKDDVAQNLLLQVSHDWISIPLVYTQWISVPLVYTQVVTIVVYAYFLVQLFAAQFLNYSINYKNFWLDFYFLVLTVIEFFFYFGWLKVAESIINPYGADDDDFELNYIIDRNYQVALLIVDNLHGRIPTLEKDKHWDEPEFELPYTVATLRGRRARTWLGSTVDVLLKAKDFVIAVPNSIISIGNISSKDRGDIESKSKKDTGTELKPLLKKRDQRWRGRPGMQCHCGGGDRF</sequence>
<dbReference type="PANTHER" id="PTHR10736:SF0">
    <property type="entry name" value="BESTROPHIN HOMOLOG"/>
    <property type="match status" value="1"/>
</dbReference>
<organism evidence="7 8">
    <name type="scientific">Saccoglossus kowalevskii</name>
    <name type="common">Acorn worm</name>
    <dbReference type="NCBI Taxonomy" id="10224"/>
    <lineage>
        <taxon>Eukaryota</taxon>
        <taxon>Metazoa</taxon>
        <taxon>Hemichordata</taxon>
        <taxon>Enteropneusta</taxon>
        <taxon>Harrimaniidae</taxon>
        <taxon>Saccoglossus</taxon>
    </lineage>
</organism>
<feature type="transmembrane region" description="Helical" evidence="6">
    <location>
        <begin position="120"/>
        <end position="137"/>
    </location>
</feature>
<keyword evidence="6" id="KW-1003">Cell membrane</keyword>